<gene>
    <name evidence="2" type="ORF">BBI00_16325</name>
</gene>
<dbReference type="InterPro" id="IPR054246">
    <property type="entry name" value="DUF6973"/>
</dbReference>
<dbReference type="STRING" id="651561.BBI00_16325"/>
<evidence type="ECO:0000313" key="2">
    <source>
        <dbReference type="EMBL" id="OCA71289.1"/>
    </source>
</evidence>
<dbReference type="EMBL" id="MAYG01000012">
    <property type="protein sequence ID" value="OCA71289.1"/>
    <property type="molecule type" value="Genomic_DNA"/>
</dbReference>
<dbReference type="RefSeq" id="WP_065399944.1">
    <property type="nucleotide sequence ID" value="NZ_CP033811.1"/>
</dbReference>
<dbReference type="AlphaFoldDB" id="A0A1B8ZI42"/>
<dbReference type="GeneID" id="78303859"/>
<organism evidence="2 3">
    <name type="scientific">Chryseobacterium arthrosphaerae</name>
    <dbReference type="NCBI Taxonomy" id="651561"/>
    <lineage>
        <taxon>Bacteria</taxon>
        <taxon>Pseudomonadati</taxon>
        <taxon>Bacteroidota</taxon>
        <taxon>Flavobacteriia</taxon>
        <taxon>Flavobacteriales</taxon>
        <taxon>Weeksellaceae</taxon>
        <taxon>Chryseobacterium group</taxon>
        <taxon>Chryseobacterium</taxon>
    </lineage>
</organism>
<evidence type="ECO:0000259" key="1">
    <source>
        <dbReference type="Pfam" id="PF22322"/>
    </source>
</evidence>
<sequence>MRTFKIFFDTIRSMSFKKIMRLLSLILPHPLFALLSFHATVKAFTIAQAKFPETASNNGIGNAFRHALWCCFIMMYCCKVSSPKKALDFCKRMTDMHEELFPNKPLETKMDLHNNQFGMDYFMELLPGIHRQFFEKSFFVDGLVKKMADAKVLKNLDDDFEGHLVYLEE</sequence>
<dbReference type="Proteomes" id="UP000093432">
    <property type="component" value="Unassembled WGS sequence"/>
</dbReference>
<name>A0A1B8ZI42_9FLAO</name>
<evidence type="ECO:0000313" key="3">
    <source>
        <dbReference type="Proteomes" id="UP000093432"/>
    </source>
</evidence>
<dbReference type="KEGG" id="carh:EGY05_22160"/>
<reference evidence="3" key="1">
    <citation type="submission" date="2016-07" db="EMBL/GenBank/DDBJ databases">
        <authorList>
            <person name="Florea S."/>
            <person name="Webb J.S."/>
            <person name="Jaromczyk J."/>
            <person name="Schardl C.L."/>
        </authorList>
    </citation>
    <scope>NUCLEOTIDE SEQUENCE [LARGE SCALE GENOMIC DNA]</scope>
    <source>
        <strain evidence="3">CC-VM-7</strain>
    </source>
</reference>
<dbReference type="Pfam" id="PF22322">
    <property type="entry name" value="DUF6973"/>
    <property type="match status" value="1"/>
</dbReference>
<protein>
    <recommendedName>
        <fullName evidence="1">DUF6973 domain-containing protein</fullName>
    </recommendedName>
</protein>
<dbReference type="OrthoDB" id="1496068at2"/>
<comment type="caution">
    <text evidence="2">The sequence shown here is derived from an EMBL/GenBank/DDBJ whole genome shotgun (WGS) entry which is preliminary data.</text>
</comment>
<proteinExistence type="predicted"/>
<feature type="domain" description="DUF6973" evidence="1">
    <location>
        <begin position="24"/>
        <end position="150"/>
    </location>
</feature>
<accession>A0A1B8ZI42</accession>